<dbReference type="EMBL" id="OA884407">
    <property type="protein sequence ID" value="CAD7280744.1"/>
    <property type="molecule type" value="Genomic_DNA"/>
</dbReference>
<dbReference type="Proteomes" id="UP000678499">
    <property type="component" value="Unassembled WGS sequence"/>
</dbReference>
<proteinExistence type="predicted"/>
<dbReference type="Gene3D" id="1.20.1260.10">
    <property type="match status" value="1"/>
</dbReference>
<keyword evidence="1" id="KW-0479">Metal-binding</keyword>
<dbReference type="InterPro" id="IPR001519">
    <property type="entry name" value="Ferritin"/>
</dbReference>
<dbReference type="GO" id="GO:0006879">
    <property type="term" value="P:intracellular iron ion homeostasis"/>
    <property type="evidence" value="ECO:0007669"/>
    <property type="project" value="InterPro"/>
</dbReference>
<evidence type="ECO:0000313" key="3">
    <source>
        <dbReference type="Proteomes" id="UP000678499"/>
    </source>
</evidence>
<dbReference type="InterPro" id="IPR009078">
    <property type="entry name" value="Ferritin-like_SF"/>
</dbReference>
<accession>A0A7R9GFL1</accession>
<keyword evidence="1" id="KW-0408">Iron</keyword>
<dbReference type="GO" id="GO:0008199">
    <property type="term" value="F:ferric iron binding"/>
    <property type="evidence" value="ECO:0007669"/>
    <property type="project" value="InterPro"/>
</dbReference>
<evidence type="ECO:0000313" key="2">
    <source>
        <dbReference type="EMBL" id="CAD7280744.1"/>
    </source>
</evidence>
<feature type="binding site" evidence="1">
    <location>
        <position position="44"/>
    </location>
    <ligand>
        <name>Fe cation</name>
        <dbReference type="ChEBI" id="CHEBI:24875"/>
        <label>1</label>
    </ligand>
</feature>
<name>A0A7R9GFL1_9CRUS</name>
<dbReference type="AlphaFoldDB" id="A0A7R9GFL1"/>
<dbReference type="GO" id="GO:0006826">
    <property type="term" value="P:iron ion transport"/>
    <property type="evidence" value="ECO:0007669"/>
    <property type="project" value="InterPro"/>
</dbReference>
<dbReference type="PANTHER" id="PTHR11431">
    <property type="entry name" value="FERRITIN"/>
    <property type="match status" value="1"/>
</dbReference>
<gene>
    <name evidence="2" type="ORF">NMOB1V02_LOCUS8401</name>
</gene>
<dbReference type="SUPFAM" id="SSF47240">
    <property type="entry name" value="Ferritin-like"/>
    <property type="match status" value="1"/>
</dbReference>
<dbReference type="OrthoDB" id="186462at2759"/>
<dbReference type="InterPro" id="IPR012347">
    <property type="entry name" value="Ferritin-like"/>
</dbReference>
<keyword evidence="3" id="KW-1185">Reference proteome</keyword>
<dbReference type="GO" id="GO:0005737">
    <property type="term" value="C:cytoplasm"/>
    <property type="evidence" value="ECO:0007669"/>
    <property type="project" value="TreeGrafter"/>
</dbReference>
<sequence length="125" mass="13862">MRMSVFHATLAIATQNVPLQPIDKPSQDEWGNAIDSLVAALELEKTVNQASDECISSASLICGRCWGVHARWTYMKKELSPTLVLPASQDEVEAQKELGDLITQLKRAGPGLGEWQFDQMLLHKD</sequence>
<protein>
    <submittedName>
        <fullName evidence="2">Uncharacterized protein</fullName>
    </submittedName>
</protein>
<dbReference type="EMBL" id="CAJPEX010002370">
    <property type="protein sequence ID" value="CAG0920896.1"/>
    <property type="molecule type" value="Genomic_DNA"/>
</dbReference>
<organism evidence="2">
    <name type="scientific">Notodromas monacha</name>
    <dbReference type="NCBI Taxonomy" id="399045"/>
    <lineage>
        <taxon>Eukaryota</taxon>
        <taxon>Metazoa</taxon>
        <taxon>Ecdysozoa</taxon>
        <taxon>Arthropoda</taxon>
        <taxon>Crustacea</taxon>
        <taxon>Oligostraca</taxon>
        <taxon>Ostracoda</taxon>
        <taxon>Podocopa</taxon>
        <taxon>Podocopida</taxon>
        <taxon>Cypridocopina</taxon>
        <taxon>Cypridoidea</taxon>
        <taxon>Cyprididae</taxon>
        <taxon>Notodromas</taxon>
    </lineage>
</organism>
<dbReference type="GO" id="GO:0008198">
    <property type="term" value="F:ferrous iron binding"/>
    <property type="evidence" value="ECO:0007669"/>
    <property type="project" value="TreeGrafter"/>
</dbReference>
<dbReference type="PANTHER" id="PTHR11431:SF75">
    <property type="entry name" value="FERRITIN"/>
    <property type="match status" value="1"/>
</dbReference>
<reference evidence="2" key="1">
    <citation type="submission" date="2020-11" db="EMBL/GenBank/DDBJ databases">
        <authorList>
            <person name="Tran Van P."/>
        </authorList>
    </citation>
    <scope>NUCLEOTIDE SEQUENCE</scope>
</reference>
<evidence type="ECO:0000256" key="1">
    <source>
        <dbReference type="PIRSR" id="PIRSR601519-1"/>
    </source>
</evidence>